<dbReference type="Proteomes" id="UP000707245">
    <property type="component" value="Unassembled WGS sequence"/>
</dbReference>
<gene>
    <name evidence="1" type="ORF">EI167_20395</name>
</gene>
<proteinExistence type="predicted"/>
<sequence length="131" mass="15193">MDVRVFVSEEIKASSSQPLLKKIVDEFKLYKSGQGRPAHFGRDVPYDFPFSVRESGLAHVHLKDSTSKNWHLKKVSFSKTSNTALIYCQGAVQKNCYFLISILENAHETYRIKPLYLEYLAERAEVFREKF</sequence>
<organism evidence="1 2">
    <name type="scientific">Pseudoalteromonas prydzensis</name>
    <dbReference type="NCBI Taxonomy" id="182141"/>
    <lineage>
        <taxon>Bacteria</taxon>
        <taxon>Pseudomonadati</taxon>
        <taxon>Pseudomonadota</taxon>
        <taxon>Gammaproteobacteria</taxon>
        <taxon>Alteromonadales</taxon>
        <taxon>Pseudoalteromonadaceae</taxon>
        <taxon>Pseudoalteromonas</taxon>
    </lineage>
</organism>
<dbReference type="RefSeq" id="WP_192543085.1">
    <property type="nucleotide sequence ID" value="NZ_JBQELX010000023.1"/>
</dbReference>
<reference evidence="1 2" key="1">
    <citation type="submission" date="2020-07" db="EMBL/GenBank/DDBJ databases">
        <title>Halophilic bacteria isolated from french cheeses.</title>
        <authorList>
            <person name="Kothe C.I."/>
            <person name="Farah-Kraiem B."/>
            <person name="Renault P."/>
            <person name="Dridi B."/>
        </authorList>
    </citation>
    <scope>NUCLEOTIDE SEQUENCE [LARGE SCALE GENOMIC DNA]</scope>
    <source>
        <strain evidence="1 2">FME14</strain>
    </source>
</reference>
<comment type="caution">
    <text evidence="1">The sequence shown here is derived from an EMBL/GenBank/DDBJ whole genome shotgun (WGS) entry which is preliminary data.</text>
</comment>
<dbReference type="Pfam" id="PF13957">
    <property type="entry name" value="YafO_toxin"/>
    <property type="match status" value="1"/>
</dbReference>
<dbReference type="EMBL" id="RRZA01000106">
    <property type="protein sequence ID" value="MBE0459746.1"/>
    <property type="molecule type" value="Genomic_DNA"/>
</dbReference>
<accession>A0ABR9FSC8</accession>
<protein>
    <submittedName>
        <fullName evidence="1">Type II toxin-antitoxin system YafO family toxin</fullName>
    </submittedName>
</protein>
<name>A0ABR9FSC8_9GAMM</name>
<keyword evidence="2" id="KW-1185">Reference proteome</keyword>
<dbReference type="InterPro" id="IPR020353">
    <property type="entry name" value="Toxin_YafO"/>
</dbReference>
<evidence type="ECO:0000313" key="2">
    <source>
        <dbReference type="Proteomes" id="UP000707245"/>
    </source>
</evidence>
<evidence type="ECO:0000313" key="1">
    <source>
        <dbReference type="EMBL" id="MBE0459746.1"/>
    </source>
</evidence>